<comment type="caution">
    <text evidence="5">The sequence shown here is derived from an EMBL/GenBank/DDBJ whole genome shotgun (WGS) entry which is preliminary data.</text>
</comment>
<keyword evidence="6" id="KW-1185">Reference proteome</keyword>
<protein>
    <recommendedName>
        <fullName evidence="7">SUEL-type lectin domain-containing protein</fullName>
    </recommendedName>
</protein>
<dbReference type="GO" id="GO:0030246">
    <property type="term" value="F:carbohydrate binding"/>
    <property type="evidence" value="ECO:0007669"/>
    <property type="project" value="InterPro"/>
</dbReference>
<proteinExistence type="predicted"/>
<dbReference type="SUPFAM" id="SSF49854">
    <property type="entry name" value="Spermadhesin, CUB domain"/>
    <property type="match status" value="1"/>
</dbReference>
<dbReference type="PROSITE" id="PS50228">
    <property type="entry name" value="SUEL_LECTIN"/>
    <property type="match status" value="1"/>
</dbReference>
<reference evidence="5" key="1">
    <citation type="journal article" date="2023" name="Mol. Biol. Evol.">
        <title>Third-Generation Sequencing Reveals the Adaptive Role of the Epigenome in Three Deep-Sea Polychaetes.</title>
        <authorList>
            <person name="Perez M."/>
            <person name="Aroh O."/>
            <person name="Sun Y."/>
            <person name="Lan Y."/>
            <person name="Juniper S.K."/>
            <person name="Young C.R."/>
            <person name="Angers B."/>
            <person name="Qian P.Y."/>
        </authorList>
    </citation>
    <scope>NUCLEOTIDE SEQUENCE</scope>
    <source>
        <strain evidence="5">P08H-3</strain>
    </source>
</reference>
<accession>A0AAD9JCT8</accession>
<dbReference type="Gene3D" id="2.60.120.740">
    <property type="match status" value="1"/>
</dbReference>
<name>A0AAD9JCT8_9ANNE</name>
<evidence type="ECO:0000313" key="6">
    <source>
        <dbReference type="Proteomes" id="UP001208570"/>
    </source>
</evidence>
<organism evidence="5 6">
    <name type="scientific">Paralvinella palmiformis</name>
    <dbReference type="NCBI Taxonomy" id="53620"/>
    <lineage>
        <taxon>Eukaryota</taxon>
        <taxon>Metazoa</taxon>
        <taxon>Spiralia</taxon>
        <taxon>Lophotrochozoa</taxon>
        <taxon>Annelida</taxon>
        <taxon>Polychaeta</taxon>
        <taxon>Sedentaria</taxon>
        <taxon>Canalipalpata</taxon>
        <taxon>Terebellida</taxon>
        <taxon>Terebelliformia</taxon>
        <taxon>Alvinellidae</taxon>
        <taxon>Paralvinella</taxon>
    </lineage>
</organism>
<evidence type="ECO:0000256" key="2">
    <source>
        <dbReference type="PROSITE-ProRule" id="PRU00059"/>
    </source>
</evidence>
<comment type="caution">
    <text evidence="2">Lacks conserved residue(s) required for the propagation of feature annotation.</text>
</comment>
<dbReference type="CDD" id="cd22823">
    <property type="entry name" value="Gal_Rha_Lectin"/>
    <property type="match status" value="1"/>
</dbReference>
<feature type="domain" description="SUEL-type lectin" evidence="4">
    <location>
        <begin position="4"/>
        <end position="93"/>
    </location>
</feature>
<dbReference type="InterPro" id="IPR035914">
    <property type="entry name" value="Sperma_CUB_dom_sf"/>
</dbReference>
<dbReference type="InterPro" id="IPR000859">
    <property type="entry name" value="CUB_dom"/>
</dbReference>
<dbReference type="InterPro" id="IPR043159">
    <property type="entry name" value="Lectin_gal-bd_sf"/>
</dbReference>
<evidence type="ECO:0000313" key="5">
    <source>
        <dbReference type="EMBL" id="KAK2150343.1"/>
    </source>
</evidence>
<dbReference type="InterPro" id="IPR000922">
    <property type="entry name" value="Lectin_gal-bd_dom"/>
</dbReference>
<sequence>IREYCQWETFNATCSSNEIIFMKVANYGRMRFGRCVKENHGNIGCSSNVLPQLDRKCSGRHTCQLVIPDPMLHNIHPCPKELVPYLEASYICLPGLKVSQISGYLASATPVEDGIGTRQCPWILHANSGQRINLTLYAFGTAQRHLEDADGGELMEPIDECGSDIIITDSGRTRSISACGQLVRRRLIYMSDGFELEVYFENSNPRQ</sequence>
<dbReference type="EMBL" id="JAODUP010000410">
    <property type="protein sequence ID" value="KAK2150343.1"/>
    <property type="molecule type" value="Genomic_DNA"/>
</dbReference>
<dbReference type="PROSITE" id="PS01180">
    <property type="entry name" value="CUB"/>
    <property type="match status" value="1"/>
</dbReference>
<evidence type="ECO:0000256" key="1">
    <source>
        <dbReference type="ARBA" id="ARBA00023157"/>
    </source>
</evidence>
<evidence type="ECO:0000259" key="4">
    <source>
        <dbReference type="PROSITE" id="PS50228"/>
    </source>
</evidence>
<evidence type="ECO:0000259" key="3">
    <source>
        <dbReference type="PROSITE" id="PS01180"/>
    </source>
</evidence>
<feature type="domain" description="CUB" evidence="3">
    <location>
        <begin position="92"/>
        <end position="207"/>
    </location>
</feature>
<dbReference type="PANTHER" id="PTHR46780">
    <property type="entry name" value="PROTEIN EVA-1"/>
    <property type="match status" value="1"/>
</dbReference>
<gene>
    <name evidence="5" type="ORF">LSH36_410g03000</name>
</gene>
<evidence type="ECO:0008006" key="7">
    <source>
        <dbReference type="Google" id="ProtNLM"/>
    </source>
</evidence>
<dbReference type="AlphaFoldDB" id="A0AAD9JCT8"/>
<feature type="non-terminal residue" evidence="5">
    <location>
        <position position="1"/>
    </location>
</feature>
<dbReference type="Proteomes" id="UP001208570">
    <property type="component" value="Unassembled WGS sequence"/>
</dbReference>
<dbReference type="Pfam" id="PF02140">
    <property type="entry name" value="SUEL_Lectin"/>
    <property type="match status" value="1"/>
</dbReference>
<keyword evidence="1" id="KW-1015">Disulfide bond</keyword>